<dbReference type="STRING" id="49186.SAMN05421647_104166"/>
<dbReference type="Gene3D" id="3.40.50.720">
    <property type="entry name" value="NAD(P)-binding Rossmann-like Domain"/>
    <property type="match status" value="1"/>
</dbReference>
<dbReference type="CDD" id="cd05232">
    <property type="entry name" value="UDP_G4E_4_SDR_e"/>
    <property type="match status" value="1"/>
</dbReference>
<protein>
    <submittedName>
        <fullName evidence="2">Nucleoside-diphosphate-sugar epimerase</fullName>
    </submittedName>
</protein>
<evidence type="ECO:0000313" key="2">
    <source>
        <dbReference type="EMBL" id="SIQ38587.1"/>
    </source>
</evidence>
<dbReference type="SUPFAM" id="SSF51735">
    <property type="entry name" value="NAD(P)-binding Rossmann-fold domains"/>
    <property type="match status" value="1"/>
</dbReference>
<dbReference type="PANTHER" id="PTHR43245">
    <property type="entry name" value="BIFUNCTIONAL POLYMYXIN RESISTANCE PROTEIN ARNA"/>
    <property type="match status" value="1"/>
</dbReference>
<dbReference type="InterPro" id="IPR050177">
    <property type="entry name" value="Lipid_A_modif_metabolic_enz"/>
</dbReference>
<reference evidence="2 3" key="1">
    <citation type="submission" date="2017-01" db="EMBL/GenBank/DDBJ databases">
        <authorList>
            <person name="Mah S.A."/>
            <person name="Swanson W.J."/>
            <person name="Moy G.W."/>
            <person name="Vacquier V.D."/>
        </authorList>
    </citation>
    <scope>NUCLEOTIDE SEQUENCE [LARGE SCALE GENOMIC DNA]</scope>
    <source>
        <strain evidence="2 3">DSM 7027</strain>
    </source>
</reference>
<dbReference type="Pfam" id="PF01370">
    <property type="entry name" value="Epimerase"/>
    <property type="match status" value="1"/>
</dbReference>
<evidence type="ECO:0000313" key="3">
    <source>
        <dbReference type="Proteomes" id="UP000186895"/>
    </source>
</evidence>
<dbReference type="InterPro" id="IPR001509">
    <property type="entry name" value="Epimerase_deHydtase"/>
</dbReference>
<dbReference type="AlphaFoldDB" id="A0A1N6SC38"/>
<accession>A0A1N6SC38</accession>
<dbReference type="InterPro" id="IPR036291">
    <property type="entry name" value="NAD(P)-bd_dom_sf"/>
</dbReference>
<keyword evidence="3" id="KW-1185">Reference proteome</keyword>
<dbReference type="RefSeq" id="WP_076462765.1">
    <property type="nucleotide sequence ID" value="NZ_FTMN01000004.1"/>
</dbReference>
<sequence length="308" mass="33426">MNILLTGANGFIGCNAAIELSSKPFFRVFATVRRPVQLLVDDLIVMPSIGSDTDFFEALSGQHVVIHTAARAHITTHNSLDPLATFRTVNVDGTLNLARQAAKAGVKRFIFLSSIGVNGVSNKAPFTVNDRPNPSEPYAQSKWEAEQGLVHIAEQTDMEVVIIRPPLVYGANAPGNFGRLVRWVEKGIPLPLGAVHNQRTLVGLDNLVDLIRVCIDHPAAANQVIFAGDDEDVSTTQILRGIAEGMGKSSRLIPVPEPLLWAGASVLGKKAMAEKVLGSLQVDISETKRLLDWEPPYSFAEGMKRCFE</sequence>
<gene>
    <name evidence="2" type="ORF">SAMN05421647_104166</name>
</gene>
<feature type="domain" description="NAD-dependent epimerase/dehydratase" evidence="1">
    <location>
        <begin position="3"/>
        <end position="221"/>
    </location>
</feature>
<evidence type="ECO:0000259" key="1">
    <source>
        <dbReference type="Pfam" id="PF01370"/>
    </source>
</evidence>
<dbReference type="PANTHER" id="PTHR43245:SF58">
    <property type="entry name" value="BLL5923 PROTEIN"/>
    <property type="match status" value="1"/>
</dbReference>
<name>A0A1N6SC38_9GAMM</name>
<proteinExistence type="predicted"/>
<dbReference type="Proteomes" id="UP000186895">
    <property type="component" value="Unassembled WGS sequence"/>
</dbReference>
<organism evidence="2 3">
    <name type="scientific">Marinobacterium stanieri</name>
    <dbReference type="NCBI Taxonomy" id="49186"/>
    <lineage>
        <taxon>Bacteria</taxon>
        <taxon>Pseudomonadati</taxon>
        <taxon>Pseudomonadota</taxon>
        <taxon>Gammaproteobacteria</taxon>
        <taxon>Oceanospirillales</taxon>
        <taxon>Oceanospirillaceae</taxon>
        <taxon>Marinobacterium</taxon>
    </lineage>
</organism>
<dbReference type="EMBL" id="FTMN01000004">
    <property type="protein sequence ID" value="SIQ38587.1"/>
    <property type="molecule type" value="Genomic_DNA"/>
</dbReference>